<dbReference type="PANTHER" id="PTHR12786">
    <property type="entry name" value="SPLICING FACTOR SF3A-RELATED"/>
    <property type="match status" value="1"/>
</dbReference>
<comment type="subcellular location">
    <subcellularLocation>
        <location evidence="2">Cytoplasm</location>
    </subcellularLocation>
    <subcellularLocation>
        <location evidence="1">Nucleus</location>
    </subcellularLocation>
</comment>
<comment type="similarity">
    <text evidence="3">Belongs to the SDE2 family.</text>
</comment>
<evidence type="ECO:0000313" key="12">
    <source>
        <dbReference type="EMBL" id="KAJ8045411.1"/>
    </source>
</evidence>
<evidence type="ECO:0000256" key="8">
    <source>
        <dbReference type="ARBA" id="ARBA00023306"/>
    </source>
</evidence>
<feature type="compositionally biased region" description="Basic and acidic residues" evidence="9">
    <location>
        <begin position="146"/>
        <end position="155"/>
    </location>
</feature>
<evidence type="ECO:0000256" key="9">
    <source>
        <dbReference type="SAM" id="MobiDB-lite"/>
    </source>
</evidence>
<evidence type="ECO:0000259" key="10">
    <source>
        <dbReference type="Pfam" id="PF13297"/>
    </source>
</evidence>
<evidence type="ECO:0000256" key="1">
    <source>
        <dbReference type="ARBA" id="ARBA00004123"/>
    </source>
</evidence>
<keyword evidence="6" id="KW-0508">mRNA splicing</keyword>
<feature type="domain" description="SDE2/SF3A3 SAP" evidence="10">
    <location>
        <begin position="291"/>
        <end position="364"/>
    </location>
</feature>
<evidence type="ECO:0000256" key="7">
    <source>
        <dbReference type="ARBA" id="ARBA00023242"/>
    </source>
</evidence>
<dbReference type="OrthoDB" id="547031at2759"/>
<feature type="compositionally biased region" description="Basic residues" evidence="9">
    <location>
        <begin position="364"/>
        <end position="374"/>
    </location>
</feature>
<dbReference type="Proteomes" id="UP001152320">
    <property type="component" value="Chromosome 3"/>
</dbReference>
<feature type="compositionally biased region" description="Acidic residues" evidence="9">
    <location>
        <begin position="207"/>
        <end position="217"/>
    </location>
</feature>
<feature type="compositionally biased region" description="Basic and acidic residues" evidence="9">
    <location>
        <begin position="185"/>
        <end position="195"/>
    </location>
</feature>
<proteinExistence type="inferred from homology"/>
<dbReference type="GO" id="GO:0006397">
    <property type="term" value="P:mRNA processing"/>
    <property type="evidence" value="ECO:0007669"/>
    <property type="project" value="UniProtKB-KW"/>
</dbReference>
<evidence type="ECO:0000256" key="2">
    <source>
        <dbReference type="ARBA" id="ARBA00004496"/>
    </source>
</evidence>
<dbReference type="InterPro" id="IPR025086">
    <property type="entry name" value="SDE2/SF3A3_SAP"/>
</dbReference>
<feature type="domain" description="SDE2-like" evidence="11">
    <location>
        <begin position="71"/>
        <end position="167"/>
    </location>
</feature>
<dbReference type="GO" id="GO:0005737">
    <property type="term" value="C:cytoplasm"/>
    <property type="evidence" value="ECO:0007669"/>
    <property type="project" value="UniProtKB-SubCell"/>
</dbReference>
<dbReference type="InterPro" id="IPR053822">
    <property type="entry name" value="SDE2-like_dom"/>
</dbReference>
<feature type="compositionally biased region" description="Polar residues" evidence="9">
    <location>
        <begin position="266"/>
        <end position="279"/>
    </location>
</feature>
<feature type="compositionally biased region" description="Basic and acidic residues" evidence="9">
    <location>
        <begin position="237"/>
        <end position="265"/>
    </location>
</feature>
<feature type="compositionally biased region" description="Polar residues" evidence="9">
    <location>
        <begin position="168"/>
        <end position="180"/>
    </location>
</feature>
<dbReference type="GO" id="GO:0005634">
    <property type="term" value="C:nucleus"/>
    <property type="evidence" value="ECO:0007669"/>
    <property type="project" value="UniProtKB-SubCell"/>
</dbReference>
<keyword evidence="8" id="KW-0131">Cell cycle</keyword>
<evidence type="ECO:0000256" key="3">
    <source>
        <dbReference type="ARBA" id="ARBA00008726"/>
    </source>
</evidence>
<dbReference type="EMBL" id="JAIZAY010000003">
    <property type="protein sequence ID" value="KAJ8045411.1"/>
    <property type="molecule type" value="Genomic_DNA"/>
</dbReference>
<evidence type="ECO:0000313" key="13">
    <source>
        <dbReference type="Proteomes" id="UP001152320"/>
    </source>
</evidence>
<evidence type="ECO:0000256" key="5">
    <source>
        <dbReference type="ARBA" id="ARBA00022664"/>
    </source>
</evidence>
<name>A0A9Q1CI77_HOLLE</name>
<comment type="caution">
    <text evidence="12">The sequence shown here is derived from an EMBL/GenBank/DDBJ whole genome shotgun (WGS) entry which is preliminary data.</text>
</comment>
<evidence type="ECO:0000256" key="6">
    <source>
        <dbReference type="ARBA" id="ARBA00023187"/>
    </source>
</evidence>
<keyword evidence="7" id="KW-0539">Nucleus</keyword>
<dbReference type="InterPro" id="IPR051421">
    <property type="entry name" value="RNA_Proc_DNA_Dmg_Regulator"/>
</dbReference>
<sequence length="374" mass="41718">MTIYLKTLNGDLVQLSICSCGPSGKNLKEWISNTERLSIREVVLYHNGLLVQEEDQLKANGVYHISLRLRGGKGGFGSMLRMIGAQIEKTTNHEACRDLSGRRMRDVNNEKKLADWIAKKADREREREERRQAKLERLRSEPKHYFVDPNYDKQKSSVTESLEEAITQGVSVSADEPSSSRGKRKMEAESSEGLKKSRLWIGIEGASDSDDSDEDECAMPVSKSEEEEEEESNAELPQKETEIREHPLSSKKNEISEGDGVKDSVGESQPKSTQTLNGTESRDSKGGTGEPTEETQDTTMEGTALILEDVQSEKDLEAWGLDQLKKELMSRGLKCGGTLQERAQRLFSVKGLSPDQIDPALKAKLSKGKKKTKN</sequence>
<dbReference type="PANTHER" id="PTHR12786:SF1">
    <property type="entry name" value="SPLICING REGULATOR SDE2"/>
    <property type="match status" value="1"/>
</dbReference>
<dbReference type="Pfam" id="PF13297">
    <property type="entry name" value="SDE2_2C"/>
    <property type="match status" value="1"/>
</dbReference>
<evidence type="ECO:0000256" key="4">
    <source>
        <dbReference type="ARBA" id="ARBA00022490"/>
    </source>
</evidence>
<feature type="region of interest" description="Disordered" evidence="9">
    <location>
        <begin position="146"/>
        <end position="300"/>
    </location>
</feature>
<gene>
    <name evidence="12" type="ORF">HOLleu_08418</name>
</gene>
<dbReference type="Pfam" id="PF22782">
    <property type="entry name" value="SDE2"/>
    <property type="match status" value="1"/>
</dbReference>
<organism evidence="12 13">
    <name type="scientific">Holothuria leucospilota</name>
    <name type="common">Black long sea cucumber</name>
    <name type="synonym">Mertensiothuria leucospilota</name>
    <dbReference type="NCBI Taxonomy" id="206669"/>
    <lineage>
        <taxon>Eukaryota</taxon>
        <taxon>Metazoa</taxon>
        <taxon>Echinodermata</taxon>
        <taxon>Eleutherozoa</taxon>
        <taxon>Echinozoa</taxon>
        <taxon>Holothuroidea</taxon>
        <taxon>Aspidochirotacea</taxon>
        <taxon>Aspidochirotida</taxon>
        <taxon>Holothuriidae</taxon>
        <taxon>Holothuria</taxon>
    </lineage>
</organism>
<keyword evidence="13" id="KW-1185">Reference proteome</keyword>
<evidence type="ECO:0000259" key="11">
    <source>
        <dbReference type="Pfam" id="PF22782"/>
    </source>
</evidence>
<accession>A0A9Q1CI77</accession>
<dbReference type="AlphaFoldDB" id="A0A9Q1CI77"/>
<protein>
    <submittedName>
        <fullName evidence="12">Replication stress response regulator SDE2</fullName>
    </submittedName>
</protein>
<keyword evidence="4" id="KW-0963">Cytoplasm</keyword>
<dbReference type="GO" id="GO:0008380">
    <property type="term" value="P:RNA splicing"/>
    <property type="evidence" value="ECO:0007669"/>
    <property type="project" value="UniProtKB-KW"/>
</dbReference>
<keyword evidence="5" id="KW-0507">mRNA processing</keyword>
<reference evidence="12" key="1">
    <citation type="submission" date="2021-10" db="EMBL/GenBank/DDBJ databases">
        <title>Tropical sea cucumber genome reveals ecological adaptation and Cuvierian tubules defense mechanism.</title>
        <authorList>
            <person name="Chen T."/>
        </authorList>
    </citation>
    <scope>NUCLEOTIDE SEQUENCE</scope>
    <source>
        <strain evidence="12">Nanhai2018</strain>
        <tissue evidence="12">Muscle</tissue>
    </source>
</reference>
<feature type="region of interest" description="Disordered" evidence="9">
    <location>
        <begin position="353"/>
        <end position="374"/>
    </location>
</feature>